<dbReference type="GO" id="GO:0004674">
    <property type="term" value="F:protein serine/threonine kinase activity"/>
    <property type="evidence" value="ECO:0007669"/>
    <property type="project" value="UniProtKB-KW"/>
</dbReference>
<dbReference type="SUPFAM" id="SSF56112">
    <property type="entry name" value="Protein kinase-like (PK-like)"/>
    <property type="match status" value="2"/>
</dbReference>
<dbReference type="EMBL" id="CAJGYO010000010">
    <property type="protein sequence ID" value="CAD6257409.1"/>
    <property type="molecule type" value="Genomic_DNA"/>
</dbReference>
<dbReference type="Gene3D" id="2.60.40.10">
    <property type="entry name" value="Immunoglobulins"/>
    <property type="match status" value="1"/>
</dbReference>
<dbReference type="GO" id="GO:0005524">
    <property type="term" value="F:ATP binding"/>
    <property type="evidence" value="ECO:0007669"/>
    <property type="project" value="UniProtKB-KW"/>
</dbReference>
<comment type="caution">
    <text evidence="11">The sequence shown here is derived from an EMBL/GenBank/DDBJ whole genome shotgun (WGS) entry which is preliminary data.</text>
</comment>
<dbReference type="Gene3D" id="3.30.200.20">
    <property type="entry name" value="Phosphorylase Kinase, domain 1"/>
    <property type="match status" value="2"/>
</dbReference>
<evidence type="ECO:0000313" key="11">
    <source>
        <dbReference type="EMBL" id="CAD6257409.1"/>
    </source>
</evidence>
<evidence type="ECO:0000256" key="3">
    <source>
        <dbReference type="ARBA" id="ARBA00022679"/>
    </source>
</evidence>
<dbReference type="InterPro" id="IPR008962">
    <property type="entry name" value="PapD-like_sf"/>
</dbReference>
<organism evidence="11 12">
    <name type="scientific">Miscanthus lutarioriparius</name>
    <dbReference type="NCBI Taxonomy" id="422564"/>
    <lineage>
        <taxon>Eukaryota</taxon>
        <taxon>Viridiplantae</taxon>
        <taxon>Streptophyta</taxon>
        <taxon>Embryophyta</taxon>
        <taxon>Tracheophyta</taxon>
        <taxon>Spermatophyta</taxon>
        <taxon>Magnoliopsida</taxon>
        <taxon>Liliopsida</taxon>
        <taxon>Poales</taxon>
        <taxon>Poaceae</taxon>
        <taxon>PACMAD clade</taxon>
        <taxon>Panicoideae</taxon>
        <taxon>Andropogonodae</taxon>
        <taxon>Andropogoneae</taxon>
        <taxon>Saccharinae</taxon>
        <taxon>Miscanthus</taxon>
    </lineage>
</organism>
<dbReference type="PANTHER" id="PTHR45707">
    <property type="entry name" value="C2 CALCIUM/LIPID-BINDING PLANT PHOSPHORIBOSYLTRANSFERASE FAMILY PROTEIN"/>
    <property type="match status" value="1"/>
</dbReference>
<keyword evidence="12" id="KW-1185">Reference proteome</keyword>
<dbReference type="Proteomes" id="UP000604825">
    <property type="component" value="Unassembled WGS sequence"/>
</dbReference>
<dbReference type="Pfam" id="PF00635">
    <property type="entry name" value="Motile_Sperm"/>
    <property type="match status" value="1"/>
</dbReference>
<keyword evidence="6" id="KW-0067">ATP-binding</keyword>
<dbReference type="Gene3D" id="1.10.510.10">
    <property type="entry name" value="Transferase(Phosphotransferase) domain 1"/>
    <property type="match status" value="2"/>
</dbReference>
<accession>A0A811QN44</accession>
<evidence type="ECO:0000256" key="6">
    <source>
        <dbReference type="ARBA" id="ARBA00022840"/>
    </source>
</evidence>
<keyword evidence="5" id="KW-0418">Kinase</keyword>
<dbReference type="InterPro" id="IPR001245">
    <property type="entry name" value="Ser-Thr/Tyr_kinase_cat_dom"/>
</dbReference>
<keyword evidence="4" id="KW-0547">Nucleotide-binding</keyword>
<evidence type="ECO:0000256" key="4">
    <source>
        <dbReference type="ARBA" id="ARBA00022741"/>
    </source>
</evidence>
<evidence type="ECO:0000259" key="9">
    <source>
        <dbReference type="PROSITE" id="PS50011"/>
    </source>
</evidence>
<dbReference type="SUPFAM" id="SSF49354">
    <property type="entry name" value="PapD-like"/>
    <property type="match status" value="1"/>
</dbReference>
<dbReference type="Pfam" id="PF00069">
    <property type="entry name" value="Pkinase"/>
    <property type="match status" value="1"/>
</dbReference>
<feature type="domain" description="Protein kinase" evidence="9">
    <location>
        <begin position="1"/>
        <end position="340"/>
    </location>
</feature>
<dbReference type="EC" id="2.7.11.1" evidence="1"/>
<keyword evidence="2" id="KW-0723">Serine/threonine-protein kinase</keyword>
<evidence type="ECO:0000256" key="1">
    <source>
        <dbReference type="ARBA" id="ARBA00012513"/>
    </source>
</evidence>
<dbReference type="Pfam" id="PF07714">
    <property type="entry name" value="PK_Tyr_Ser-Thr"/>
    <property type="match status" value="2"/>
</dbReference>
<dbReference type="InterPro" id="IPR000535">
    <property type="entry name" value="MSP_dom"/>
</dbReference>
<gene>
    <name evidence="11" type="ORF">NCGR_LOCUS40894</name>
</gene>
<dbReference type="InterPro" id="IPR011009">
    <property type="entry name" value="Kinase-like_dom_sf"/>
</dbReference>
<evidence type="ECO:0000256" key="8">
    <source>
        <dbReference type="ARBA" id="ARBA00048679"/>
    </source>
</evidence>
<proteinExistence type="predicted"/>
<evidence type="ECO:0000256" key="5">
    <source>
        <dbReference type="ARBA" id="ARBA00022777"/>
    </source>
</evidence>
<comment type="catalytic activity">
    <reaction evidence="8">
        <text>L-seryl-[protein] + ATP = O-phospho-L-seryl-[protein] + ADP + H(+)</text>
        <dbReference type="Rhea" id="RHEA:17989"/>
        <dbReference type="Rhea" id="RHEA-COMP:9863"/>
        <dbReference type="Rhea" id="RHEA-COMP:11604"/>
        <dbReference type="ChEBI" id="CHEBI:15378"/>
        <dbReference type="ChEBI" id="CHEBI:29999"/>
        <dbReference type="ChEBI" id="CHEBI:30616"/>
        <dbReference type="ChEBI" id="CHEBI:83421"/>
        <dbReference type="ChEBI" id="CHEBI:456216"/>
        <dbReference type="EC" id="2.7.11.1"/>
    </reaction>
</comment>
<keyword evidence="3" id="KW-0808">Transferase</keyword>
<dbReference type="AlphaFoldDB" id="A0A811QN44"/>
<sequence length="802" mass="90594">MSVLHSSNEKFQVSTADFWDGILSLDEAGKPLVNVGYFPSYSVLKRAMLSYGYLFDTPGTKASTSGSTAAGSSDNGPPHNIISWLRVVSAGRKIRSHLYMMSTHKMDYEASMHDVLERLLHDESAKPCALPLSLLRAITNNFNGAWEIGRGEFTAVYKGVLRNGTVAVKKMNHDPREDEQIFQNELSCHMGLKHKNIVRLLGNCAEAQSEKLEHKGKMILAEKLERRIEDTLVDEKMGTWKYTAPEVLDKRVVTLKADIYSLGVLIMEILTGQKEYCVVENVLKSWADRLGTSLEDTRLEQIRVCAEIAISCRNRDPEKRPDAGHIIKMLDETESTDQFTEPDEKESVDEFKPDEQTMDLNILERVVAGSEEPSHLDLSLLQSITENFSEQRKIGVGGCGDVYKGMLRNGIVAVKRLFNNRTIKDKMFHREVQSLITVRHKNIVRFLGYCSFTEERVSIFEGRTIMADIRERLLCFEYISNGDLESHLTDELRGLEWHTRYEIIVGICKGLLYLHKEKDIVHMDLKPANILLDDLMVPKITDFGLSRLDNNSQAATTSRLMSPIYCAPEYFLEGKWSSKSDIYSLGVMVTELVTGSKKGTDLTKVLRRWRHRWIKSSKHTPLGYQQVTKCLELAQRCIQINPTARPDIVYVMDELNTIGSKGGQLQEIPCLEDMLGIEPLEIHFPFKLDPQISHSIELTNDTDDYIAFMTKARSRRFRIEPDKGIVPPGSKCSVTVTTQAQVNALPNNHHKEEITVLSTRVDGGLAAMDITGDVFIEKEGTVVDEVNVMVVFDKPPLADEES</sequence>
<evidence type="ECO:0000256" key="7">
    <source>
        <dbReference type="ARBA" id="ARBA00047899"/>
    </source>
</evidence>
<dbReference type="InterPro" id="IPR000719">
    <property type="entry name" value="Prot_kinase_dom"/>
</dbReference>
<dbReference type="SMART" id="SM00220">
    <property type="entry name" value="S_TKc"/>
    <property type="match status" value="1"/>
</dbReference>
<evidence type="ECO:0000313" key="12">
    <source>
        <dbReference type="Proteomes" id="UP000604825"/>
    </source>
</evidence>
<dbReference type="PROSITE" id="PS50011">
    <property type="entry name" value="PROTEIN_KINASE_DOM"/>
    <property type="match status" value="2"/>
</dbReference>
<dbReference type="FunFam" id="1.10.510.10:FF:001023">
    <property type="entry name" value="Os07g0541700 protein"/>
    <property type="match status" value="1"/>
</dbReference>
<reference evidence="11" key="1">
    <citation type="submission" date="2020-10" db="EMBL/GenBank/DDBJ databases">
        <authorList>
            <person name="Han B."/>
            <person name="Lu T."/>
            <person name="Zhao Q."/>
            <person name="Huang X."/>
            <person name="Zhao Y."/>
        </authorList>
    </citation>
    <scope>NUCLEOTIDE SEQUENCE</scope>
</reference>
<evidence type="ECO:0000256" key="2">
    <source>
        <dbReference type="ARBA" id="ARBA00022527"/>
    </source>
</evidence>
<dbReference type="PROSITE" id="PS00108">
    <property type="entry name" value="PROTEIN_KINASE_ST"/>
    <property type="match status" value="1"/>
</dbReference>
<dbReference type="PANTHER" id="PTHR45707:SF71">
    <property type="entry name" value="PROTEIN KINASE DOMAIN-CONTAINING PROTEIN"/>
    <property type="match status" value="1"/>
</dbReference>
<dbReference type="InterPro" id="IPR013783">
    <property type="entry name" value="Ig-like_fold"/>
</dbReference>
<comment type="catalytic activity">
    <reaction evidence="7">
        <text>L-threonyl-[protein] + ATP = O-phospho-L-threonyl-[protein] + ADP + H(+)</text>
        <dbReference type="Rhea" id="RHEA:46608"/>
        <dbReference type="Rhea" id="RHEA-COMP:11060"/>
        <dbReference type="Rhea" id="RHEA-COMP:11605"/>
        <dbReference type="ChEBI" id="CHEBI:15378"/>
        <dbReference type="ChEBI" id="CHEBI:30013"/>
        <dbReference type="ChEBI" id="CHEBI:30616"/>
        <dbReference type="ChEBI" id="CHEBI:61977"/>
        <dbReference type="ChEBI" id="CHEBI:456216"/>
        <dbReference type="EC" id="2.7.11.1"/>
    </reaction>
</comment>
<name>A0A811QN44_9POAL</name>
<dbReference type="OrthoDB" id="633211at2759"/>
<dbReference type="InterPro" id="IPR008271">
    <property type="entry name" value="Ser/Thr_kinase_AS"/>
</dbReference>
<protein>
    <recommendedName>
        <fullName evidence="1">non-specific serine/threonine protein kinase</fullName>
        <ecNumber evidence="1">2.7.11.1</ecNumber>
    </recommendedName>
</protein>
<evidence type="ECO:0000259" key="10">
    <source>
        <dbReference type="PROSITE" id="PS50202"/>
    </source>
</evidence>
<feature type="domain" description="Protein kinase" evidence="9">
    <location>
        <begin position="388"/>
        <end position="658"/>
    </location>
</feature>
<dbReference type="PROSITE" id="PS50202">
    <property type="entry name" value="MSP"/>
    <property type="match status" value="1"/>
</dbReference>
<feature type="domain" description="MSP" evidence="10">
    <location>
        <begin position="674"/>
        <end position="793"/>
    </location>
</feature>